<dbReference type="AlphaFoldDB" id="A0AAD3TJF4"/>
<keyword evidence="3" id="KW-1185">Reference proteome</keyword>
<dbReference type="EMBL" id="BSYO01000038">
    <property type="protein sequence ID" value="GMH30281.1"/>
    <property type="molecule type" value="Genomic_DNA"/>
</dbReference>
<keyword evidence="1" id="KW-1133">Transmembrane helix</keyword>
<protein>
    <submittedName>
        <fullName evidence="2">Uncharacterized protein</fullName>
    </submittedName>
</protein>
<evidence type="ECO:0000256" key="1">
    <source>
        <dbReference type="SAM" id="Phobius"/>
    </source>
</evidence>
<keyword evidence="1" id="KW-0472">Membrane</keyword>
<sequence>MISFSPVRKPLVVPLPSARFDVYFGFSLLLLLSVSRYGATCRYGFYLKKSCIRDRMLYYCLGCQFGAFGTVLGILPEFVACCSWDLRNAVKARGWYSCSHLRLVIDNYELPLNEDSLSLQVFFLAEEAYKSEEVSI</sequence>
<feature type="transmembrane region" description="Helical" evidence="1">
    <location>
        <begin position="57"/>
        <end position="75"/>
    </location>
</feature>
<accession>A0AAD3TJF4</accession>
<comment type="caution">
    <text evidence="2">The sequence shown here is derived from an EMBL/GenBank/DDBJ whole genome shotgun (WGS) entry which is preliminary data.</text>
</comment>
<keyword evidence="1" id="KW-0812">Transmembrane</keyword>
<evidence type="ECO:0000313" key="3">
    <source>
        <dbReference type="Proteomes" id="UP001279734"/>
    </source>
</evidence>
<feature type="transmembrane region" description="Helical" evidence="1">
    <location>
        <begin position="20"/>
        <end position="45"/>
    </location>
</feature>
<name>A0AAD3TJF4_NEPGR</name>
<proteinExistence type="predicted"/>
<dbReference type="Proteomes" id="UP001279734">
    <property type="component" value="Unassembled WGS sequence"/>
</dbReference>
<gene>
    <name evidence="2" type="ORF">Nepgr_032124</name>
</gene>
<reference evidence="2" key="1">
    <citation type="submission" date="2023-05" db="EMBL/GenBank/DDBJ databases">
        <title>Nepenthes gracilis genome sequencing.</title>
        <authorList>
            <person name="Fukushima K."/>
        </authorList>
    </citation>
    <scope>NUCLEOTIDE SEQUENCE</scope>
    <source>
        <strain evidence="2">SING2019-196</strain>
    </source>
</reference>
<organism evidence="2 3">
    <name type="scientific">Nepenthes gracilis</name>
    <name type="common">Slender pitcher plant</name>
    <dbReference type="NCBI Taxonomy" id="150966"/>
    <lineage>
        <taxon>Eukaryota</taxon>
        <taxon>Viridiplantae</taxon>
        <taxon>Streptophyta</taxon>
        <taxon>Embryophyta</taxon>
        <taxon>Tracheophyta</taxon>
        <taxon>Spermatophyta</taxon>
        <taxon>Magnoliopsida</taxon>
        <taxon>eudicotyledons</taxon>
        <taxon>Gunneridae</taxon>
        <taxon>Pentapetalae</taxon>
        <taxon>Caryophyllales</taxon>
        <taxon>Nepenthaceae</taxon>
        <taxon>Nepenthes</taxon>
    </lineage>
</organism>
<evidence type="ECO:0000313" key="2">
    <source>
        <dbReference type="EMBL" id="GMH30281.1"/>
    </source>
</evidence>